<reference evidence="1" key="1">
    <citation type="submission" date="2021-08" db="EMBL/GenBank/DDBJ databases">
        <title>The first chromosome-level gecko genome reveals the dynamic sex chromosomes of Neotropical dwarf geckos (Sphaerodactylidae: Sphaerodactylus).</title>
        <authorList>
            <person name="Pinto B.J."/>
            <person name="Keating S.E."/>
            <person name="Gamble T."/>
        </authorList>
    </citation>
    <scope>NUCLEOTIDE SEQUENCE</scope>
    <source>
        <strain evidence="1">TG3544</strain>
    </source>
</reference>
<gene>
    <name evidence="1" type="ORF">K3G42_029196</name>
</gene>
<comment type="caution">
    <text evidence="1">The sequence shown here is derived from an EMBL/GenBank/DDBJ whole genome shotgun (WGS) entry which is preliminary data.</text>
</comment>
<keyword evidence="2" id="KW-1185">Reference proteome</keyword>
<dbReference type="EMBL" id="CM037619">
    <property type="protein sequence ID" value="KAH8008345.1"/>
    <property type="molecule type" value="Genomic_DNA"/>
</dbReference>
<accession>A0ACB8FRY7</accession>
<evidence type="ECO:0000313" key="2">
    <source>
        <dbReference type="Proteomes" id="UP000827872"/>
    </source>
</evidence>
<organism evidence="1 2">
    <name type="scientific">Sphaerodactylus townsendi</name>
    <dbReference type="NCBI Taxonomy" id="933632"/>
    <lineage>
        <taxon>Eukaryota</taxon>
        <taxon>Metazoa</taxon>
        <taxon>Chordata</taxon>
        <taxon>Craniata</taxon>
        <taxon>Vertebrata</taxon>
        <taxon>Euteleostomi</taxon>
        <taxon>Lepidosauria</taxon>
        <taxon>Squamata</taxon>
        <taxon>Bifurcata</taxon>
        <taxon>Gekkota</taxon>
        <taxon>Sphaerodactylidae</taxon>
        <taxon>Sphaerodactylus</taxon>
    </lineage>
</organism>
<evidence type="ECO:0000313" key="1">
    <source>
        <dbReference type="EMBL" id="KAH8008345.1"/>
    </source>
</evidence>
<name>A0ACB8FRY7_9SAUR</name>
<dbReference type="Proteomes" id="UP000827872">
    <property type="component" value="Linkage Group LG06"/>
</dbReference>
<sequence length="267" mass="30261">MGKAKIPSTAKGFNHQADLSLPMPIADNFSLSDKEGRKVDILRSKLYSNSALDLCVSNYMAIMDRYHVFVWDKLSQHISDFLEDMKPLVKRLQAEEINVECQKLNTTCFVVDITDKCVAGVVVLHCHSWLRVSALPHNTRDLPLFNEQTDPTLSRICKNYTIASRSDHPLGRILVGIALTTICMITVAELPRENNLIHQSTYLTPMRVCYHAGRKRHYLSDTPTDSVHCQTDLSLREASFKPILNKEVGKIILYQRSGLPKLIMIPK</sequence>
<proteinExistence type="predicted"/>
<protein>
    <submittedName>
        <fullName evidence="1">Uncharacterized protein</fullName>
    </submittedName>
</protein>